<dbReference type="EMBL" id="CAKLPZ010000001">
    <property type="protein sequence ID" value="CAH0999548.1"/>
    <property type="molecule type" value="Genomic_DNA"/>
</dbReference>
<feature type="region of interest" description="Disordered" evidence="1">
    <location>
        <begin position="67"/>
        <end position="92"/>
    </location>
</feature>
<protein>
    <submittedName>
        <fullName evidence="2">Uncharacterized protein</fullName>
    </submittedName>
</protein>
<name>A0ABM9AYA3_9BACT</name>
<accession>A0ABM9AYA3</accession>
<reference evidence="2" key="1">
    <citation type="submission" date="2021-12" db="EMBL/GenBank/DDBJ databases">
        <authorList>
            <person name="Rodrigo-Torres L."/>
            <person name="Arahal R. D."/>
            <person name="Lucena T."/>
        </authorList>
    </citation>
    <scope>NUCLEOTIDE SEQUENCE</scope>
    <source>
        <strain evidence="2">CECT 8419</strain>
    </source>
</reference>
<proteinExistence type="predicted"/>
<dbReference type="RefSeq" id="WP_238749728.1">
    <property type="nucleotide sequence ID" value="NZ_CAKLPZ010000001.1"/>
</dbReference>
<sequence>MPKNTMDLLLEARLQQLASQRRATSAPPPDLKKEVFRTLDLLDTIGEVGALFTGTLIGTAAEFIDLLEDPTGEGHPSPPPPPTERQAPPTHE</sequence>
<organism evidence="2 3">
    <name type="scientific">Neolewinella maritima</name>
    <dbReference type="NCBI Taxonomy" id="1383882"/>
    <lineage>
        <taxon>Bacteria</taxon>
        <taxon>Pseudomonadati</taxon>
        <taxon>Bacteroidota</taxon>
        <taxon>Saprospiria</taxon>
        <taxon>Saprospirales</taxon>
        <taxon>Lewinellaceae</taxon>
        <taxon>Neolewinella</taxon>
    </lineage>
</organism>
<evidence type="ECO:0000313" key="2">
    <source>
        <dbReference type="EMBL" id="CAH0999548.1"/>
    </source>
</evidence>
<dbReference type="Proteomes" id="UP000837803">
    <property type="component" value="Unassembled WGS sequence"/>
</dbReference>
<comment type="caution">
    <text evidence="2">The sequence shown here is derived from an EMBL/GenBank/DDBJ whole genome shotgun (WGS) entry which is preliminary data.</text>
</comment>
<gene>
    <name evidence="2" type="ORF">LEM8419_00848</name>
</gene>
<keyword evidence="3" id="KW-1185">Reference proteome</keyword>
<evidence type="ECO:0000313" key="3">
    <source>
        <dbReference type="Proteomes" id="UP000837803"/>
    </source>
</evidence>
<evidence type="ECO:0000256" key="1">
    <source>
        <dbReference type="SAM" id="MobiDB-lite"/>
    </source>
</evidence>